<proteinExistence type="predicted"/>
<reference evidence="3 4" key="1">
    <citation type="submission" date="2019-05" db="EMBL/GenBank/DDBJ databases">
        <title>Another draft genome of Portunus trituberculatus and its Hox gene families provides insights of decapod evolution.</title>
        <authorList>
            <person name="Jeong J.-H."/>
            <person name="Song I."/>
            <person name="Kim S."/>
            <person name="Choi T."/>
            <person name="Kim D."/>
            <person name="Ryu S."/>
            <person name="Kim W."/>
        </authorList>
    </citation>
    <scope>NUCLEOTIDE SEQUENCE [LARGE SCALE GENOMIC DNA]</scope>
    <source>
        <tissue evidence="3">Muscle</tissue>
    </source>
</reference>
<sequence length="115" mass="12394">MSEPDPDPLWPSSSLSESMSGLAFLLFMAAVLSLLSRALSHSSGAGRGGSSREGRYGRQGRAGTHRALSHRRLSASLHCVSVSEQQQTSTTRPKEGAMVPSLVILTTFILFLFFK</sequence>
<evidence type="ECO:0000313" key="4">
    <source>
        <dbReference type="Proteomes" id="UP000324222"/>
    </source>
</evidence>
<keyword evidence="2" id="KW-0812">Transmembrane</keyword>
<gene>
    <name evidence="3" type="ORF">E2C01_085277</name>
</gene>
<name>A0A5B7IXF0_PORTR</name>
<feature type="transmembrane region" description="Helical" evidence="2">
    <location>
        <begin position="96"/>
        <end position="114"/>
    </location>
</feature>
<feature type="transmembrane region" description="Helical" evidence="2">
    <location>
        <begin position="20"/>
        <end position="39"/>
    </location>
</feature>
<keyword evidence="2" id="KW-1133">Transmembrane helix</keyword>
<evidence type="ECO:0000313" key="3">
    <source>
        <dbReference type="EMBL" id="MPC90301.1"/>
    </source>
</evidence>
<keyword evidence="2" id="KW-0472">Membrane</keyword>
<protein>
    <submittedName>
        <fullName evidence="3">Uncharacterized protein</fullName>
    </submittedName>
</protein>
<comment type="caution">
    <text evidence="3">The sequence shown here is derived from an EMBL/GenBank/DDBJ whole genome shotgun (WGS) entry which is preliminary data.</text>
</comment>
<dbReference type="Proteomes" id="UP000324222">
    <property type="component" value="Unassembled WGS sequence"/>
</dbReference>
<dbReference type="AlphaFoldDB" id="A0A5B7IXF0"/>
<accession>A0A5B7IXF0</accession>
<evidence type="ECO:0000256" key="2">
    <source>
        <dbReference type="SAM" id="Phobius"/>
    </source>
</evidence>
<keyword evidence="4" id="KW-1185">Reference proteome</keyword>
<dbReference type="EMBL" id="VSRR010083901">
    <property type="protein sequence ID" value="MPC90301.1"/>
    <property type="molecule type" value="Genomic_DNA"/>
</dbReference>
<evidence type="ECO:0000256" key="1">
    <source>
        <dbReference type="SAM" id="MobiDB-lite"/>
    </source>
</evidence>
<feature type="region of interest" description="Disordered" evidence="1">
    <location>
        <begin position="41"/>
        <end position="69"/>
    </location>
</feature>
<organism evidence="3 4">
    <name type="scientific">Portunus trituberculatus</name>
    <name type="common">Swimming crab</name>
    <name type="synonym">Neptunus trituberculatus</name>
    <dbReference type="NCBI Taxonomy" id="210409"/>
    <lineage>
        <taxon>Eukaryota</taxon>
        <taxon>Metazoa</taxon>
        <taxon>Ecdysozoa</taxon>
        <taxon>Arthropoda</taxon>
        <taxon>Crustacea</taxon>
        <taxon>Multicrustacea</taxon>
        <taxon>Malacostraca</taxon>
        <taxon>Eumalacostraca</taxon>
        <taxon>Eucarida</taxon>
        <taxon>Decapoda</taxon>
        <taxon>Pleocyemata</taxon>
        <taxon>Brachyura</taxon>
        <taxon>Eubrachyura</taxon>
        <taxon>Portunoidea</taxon>
        <taxon>Portunidae</taxon>
        <taxon>Portuninae</taxon>
        <taxon>Portunus</taxon>
    </lineage>
</organism>